<dbReference type="OMA" id="MVAVEMS"/>
<protein>
    <submittedName>
        <fullName evidence="3">Uncharacterized protein</fullName>
    </submittedName>
</protein>
<organism evidence="3 4">
    <name type="scientific">Mola mola</name>
    <name type="common">Ocean sunfish</name>
    <name type="synonym">Tetraodon mola</name>
    <dbReference type="NCBI Taxonomy" id="94237"/>
    <lineage>
        <taxon>Eukaryota</taxon>
        <taxon>Metazoa</taxon>
        <taxon>Chordata</taxon>
        <taxon>Craniata</taxon>
        <taxon>Vertebrata</taxon>
        <taxon>Euteleostomi</taxon>
        <taxon>Actinopterygii</taxon>
        <taxon>Neopterygii</taxon>
        <taxon>Teleostei</taxon>
        <taxon>Neoteleostei</taxon>
        <taxon>Acanthomorphata</taxon>
        <taxon>Eupercaria</taxon>
        <taxon>Tetraodontiformes</taxon>
        <taxon>Molidae</taxon>
        <taxon>Mola</taxon>
    </lineage>
</organism>
<reference evidence="3" key="1">
    <citation type="submission" date="2025-08" db="UniProtKB">
        <authorList>
            <consortium name="Ensembl"/>
        </authorList>
    </citation>
    <scope>IDENTIFICATION</scope>
</reference>
<sequence>MNWDNELSSILSVAEGSVAKMRERLTSPGKFARGTEPSSSLSPGVQWADLASIQSQLQLQSQEVHMLRERERERERRHESSWGQTSGVERRMEQWKREIACELSTLRGHITRATSLGNLEESFSSKLCREELDRLRREVDLLNTRLRQEEDVLLQQAEARETRRRYEHSYKLEELTDNYRTHSTELAKTVSQYLYTKEEVRQIVVRAEEVDSDSEDFSPTPSLAEVSSDDLSWLD</sequence>
<proteinExistence type="predicted"/>
<keyword evidence="4" id="KW-1185">Reference proteome</keyword>
<accession>A0A3Q3W1Z6</accession>
<evidence type="ECO:0000313" key="4">
    <source>
        <dbReference type="Proteomes" id="UP000261620"/>
    </source>
</evidence>
<dbReference type="InterPro" id="IPR039284">
    <property type="entry name" value="CCDC159/163"/>
</dbReference>
<evidence type="ECO:0000256" key="1">
    <source>
        <dbReference type="SAM" id="Coils"/>
    </source>
</evidence>
<dbReference type="PANTHER" id="PTHR34533:SF3">
    <property type="entry name" value="BICD FAMILY-LIKE CARGO ADAPTER 2"/>
    <property type="match status" value="1"/>
</dbReference>
<dbReference type="Ensembl" id="ENSMMOT00000002450.1">
    <property type="protein sequence ID" value="ENSMMOP00000002409.1"/>
    <property type="gene ID" value="ENSMMOG00000001966.1"/>
</dbReference>
<dbReference type="PANTHER" id="PTHR34533">
    <property type="entry name" value="TRANSMEMBRANE PROTEIN CCDC163"/>
    <property type="match status" value="1"/>
</dbReference>
<name>A0A3Q3W1Z6_MOLML</name>
<feature type="region of interest" description="Disordered" evidence="2">
    <location>
        <begin position="209"/>
        <end position="235"/>
    </location>
</feature>
<reference evidence="3" key="2">
    <citation type="submission" date="2025-09" db="UniProtKB">
        <authorList>
            <consortium name="Ensembl"/>
        </authorList>
    </citation>
    <scope>IDENTIFICATION</scope>
</reference>
<evidence type="ECO:0000313" key="3">
    <source>
        <dbReference type="Ensembl" id="ENSMMOP00000002409.1"/>
    </source>
</evidence>
<keyword evidence="1" id="KW-0175">Coiled coil</keyword>
<evidence type="ECO:0000256" key="2">
    <source>
        <dbReference type="SAM" id="MobiDB-lite"/>
    </source>
</evidence>
<dbReference type="Proteomes" id="UP000261620">
    <property type="component" value="Unplaced"/>
</dbReference>
<dbReference type="AlphaFoldDB" id="A0A3Q3W1Z6"/>
<feature type="coiled-coil region" evidence="1">
    <location>
        <begin position="125"/>
        <end position="152"/>
    </location>
</feature>